<dbReference type="AlphaFoldDB" id="A0A432MG75"/>
<dbReference type="OrthoDB" id="261107at2"/>
<reference evidence="2 3" key="1">
    <citation type="submission" date="2018-12" db="EMBL/GenBank/DDBJ databases">
        <authorList>
            <person name="Toschakov S.V."/>
        </authorList>
    </citation>
    <scope>NUCLEOTIDE SEQUENCE [LARGE SCALE GENOMIC DNA]</scope>
    <source>
        <strain evidence="2 3">GM2012</strain>
    </source>
</reference>
<dbReference type="Proteomes" id="UP000280296">
    <property type="component" value="Unassembled WGS sequence"/>
</dbReference>
<dbReference type="GO" id="GO:0019284">
    <property type="term" value="P:L-methionine salvage from S-adenosylmethionine"/>
    <property type="evidence" value="ECO:0007669"/>
    <property type="project" value="TreeGrafter"/>
</dbReference>
<organism evidence="2 3">
    <name type="scientific">Tautonia sociabilis</name>
    <dbReference type="NCBI Taxonomy" id="2080755"/>
    <lineage>
        <taxon>Bacteria</taxon>
        <taxon>Pseudomonadati</taxon>
        <taxon>Planctomycetota</taxon>
        <taxon>Planctomycetia</taxon>
        <taxon>Isosphaerales</taxon>
        <taxon>Isosphaeraceae</taxon>
        <taxon>Tautonia</taxon>
    </lineage>
</organism>
<dbReference type="EMBL" id="RYZH01000039">
    <property type="protein sequence ID" value="RUL85558.1"/>
    <property type="molecule type" value="Genomic_DNA"/>
</dbReference>
<dbReference type="PANTHER" id="PTHR46832:SF1">
    <property type="entry name" value="5'-METHYLTHIOADENOSINE_S-ADENOSYLHOMOCYSTEINE NUCLEOSIDASE"/>
    <property type="match status" value="1"/>
</dbReference>
<name>A0A432MG75_9BACT</name>
<dbReference type="InterPro" id="IPR000845">
    <property type="entry name" value="Nucleoside_phosphorylase_d"/>
</dbReference>
<sequence>MKNPLPPPGPADVGIVAALPIEIGPLIDLLRDVRTYSAPEGSDRPIVEGMLGSKLVAVVVAGVGRSRAGRGARRLIGGHRPTWVVSAGFGGALDPALKRNDVLFATEIVDGADPDAPPLAIDLTPPESPAGSGFRYTSGRLLTASKIVRTADEKAALRGRFSADVVDMETAAVASICADRGQRFLAIRVISDEAGTDLPAEVITVMGPTGGFRLGATLGALWKRPGSVKDLWALREHAIEAADRLAEVLPGILAQLP</sequence>
<dbReference type="Gene3D" id="3.40.50.1580">
    <property type="entry name" value="Nucleoside phosphorylase domain"/>
    <property type="match status" value="1"/>
</dbReference>
<evidence type="ECO:0000259" key="1">
    <source>
        <dbReference type="Pfam" id="PF01048"/>
    </source>
</evidence>
<dbReference type="CDD" id="cd17877">
    <property type="entry name" value="NP_MTAN-like"/>
    <property type="match status" value="1"/>
</dbReference>
<dbReference type="GO" id="GO:0009116">
    <property type="term" value="P:nucleoside metabolic process"/>
    <property type="evidence" value="ECO:0007669"/>
    <property type="project" value="InterPro"/>
</dbReference>
<dbReference type="RefSeq" id="WP_126726934.1">
    <property type="nucleotide sequence ID" value="NZ_RYZH01000039.1"/>
</dbReference>
<protein>
    <submittedName>
        <fullName evidence="2">Nucleoside phosphorylase</fullName>
    </submittedName>
</protein>
<feature type="domain" description="Nucleoside phosphorylase" evidence="1">
    <location>
        <begin position="13"/>
        <end position="199"/>
    </location>
</feature>
<comment type="caution">
    <text evidence="2">The sequence shown here is derived from an EMBL/GenBank/DDBJ whole genome shotgun (WGS) entry which is preliminary data.</text>
</comment>
<dbReference type="PANTHER" id="PTHR46832">
    <property type="entry name" value="5'-METHYLTHIOADENOSINE/S-ADENOSYLHOMOCYSTEINE NUCLEOSIDASE"/>
    <property type="match status" value="1"/>
</dbReference>
<evidence type="ECO:0000313" key="3">
    <source>
        <dbReference type="Proteomes" id="UP000280296"/>
    </source>
</evidence>
<dbReference type="SUPFAM" id="SSF53167">
    <property type="entry name" value="Purine and uridine phosphorylases"/>
    <property type="match status" value="1"/>
</dbReference>
<dbReference type="GO" id="GO:0005829">
    <property type="term" value="C:cytosol"/>
    <property type="evidence" value="ECO:0007669"/>
    <property type="project" value="TreeGrafter"/>
</dbReference>
<dbReference type="Pfam" id="PF01048">
    <property type="entry name" value="PNP_UDP_1"/>
    <property type="match status" value="1"/>
</dbReference>
<dbReference type="GO" id="GO:0008930">
    <property type="term" value="F:methylthioadenosine nucleosidase activity"/>
    <property type="evidence" value="ECO:0007669"/>
    <property type="project" value="TreeGrafter"/>
</dbReference>
<reference evidence="2 3" key="2">
    <citation type="submission" date="2019-01" db="EMBL/GenBank/DDBJ databases">
        <title>Tautonia sociabilis, a novel thermotolerant planctomycete of Isosphaeraceae family, isolated from a 4000 m deep subterranean habitat.</title>
        <authorList>
            <person name="Kovaleva O.L."/>
            <person name="Elcheninov A.G."/>
            <person name="Van Heerden E."/>
            <person name="Toshchakov S.V."/>
            <person name="Novikov A."/>
            <person name="Bonch-Osmolovskaya E.A."/>
            <person name="Kublanov I.V."/>
        </authorList>
    </citation>
    <scope>NUCLEOTIDE SEQUENCE [LARGE SCALE GENOMIC DNA]</scope>
    <source>
        <strain evidence="2 3">GM2012</strain>
    </source>
</reference>
<proteinExistence type="predicted"/>
<evidence type="ECO:0000313" key="2">
    <source>
        <dbReference type="EMBL" id="RUL85558.1"/>
    </source>
</evidence>
<dbReference type="InterPro" id="IPR035994">
    <property type="entry name" value="Nucleoside_phosphorylase_sf"/>
</dbReference>
<keyword evidence="3" id="KW-1185">Reference proteome</keyword>
<gene>
    <name evidence="2" type="ORF">TsocGM_18445</name>
</gene>
<accession>A0A432MG75</accession>
<dbReference type="GO" id="GO:0008782">
    <property type="term" value="F:adenosylhomocysteine nucleosidase activity"/>
    <property type="evidence" value="ECO:0007669"/>
    <property type="project" value="TreeGrafter"/>
</dbReference>